<dbReference type="Gene3D" id="3.20.20.10">
    <property type="entry name" value="Alanine racemase"/>
    <property type="match status" value="1"/>
</dbReference>
<comment type="similarity">
    <text evidence="6">Belongs to the Orn/Lys/Arg decarboxylase class-II family. LysA subfamily.</text>
</comment>
<dbReference type="InterPro" id="IPR002986">
    <property type="entry name" value="DAP_deCOOHase_LysA"/>
</dbReference>
<evidence type="ECO:0000256" key="5">
    <source>
        <dbReference type="ARBA" id="ARBA00023239"/>
    </source>
</evidence>
<evidence type="ECO:0000313" key="13">
    <source>
        <dbReference type="Proteomes" id="UP000054212"/>
    </source>
</evidence>
<evidence type="ECO:0000256" key="3">
    <source>
        <dbReference type="ARBA" id="ARBA00022898"/>
    </source>
</evidence>
<gene>
    <name evidence="6" type="primary">lysA</name>
    <name evidence="12" type="ORF">ABR61_02270</name>
</gene>
<comment type="caution">
    <text evidence="12">The sequence shown here is derived from an EMBL/GenBank/DDBJ whole genome shotgun (WGS) entry which is preliminary data.</text>
</comment>
<keyword evidence="5 6" id="KW-0456">Lyase</keyword>
<feature type="binding site" evidence="6">
    <location>
        <position position="403"/>
    </location>
    <ligand>
        <name>pyridoxal 5'-phosphate</name>
        <dbReference type="ChEBI" id="CHEBI:597326"/>
    </ligand>
</feature>
<dbReference type="FunFam" id="3.20.20.10:FF:000003">
    <property type="entry name" value="Diaminopimelate decarboxylase"/>
    <property type="match status" value="1"/>
</dbReference>
<feature type="binding site" evidence="6">
    <location>
        <position position="346"/>
    </location>
    <ligand>
        <name>substrate</name>
    </ligand>
</feature>
<organism evidence="12 13">
    <name type="scientific">Actinobacteria bacterium BACL2 MAG-120813-bin23</name>
    <dbReference type="NCBI Taxonomy" id="1655569"/>
    <lineage>
        <taxon>Bacteria</taxon>
        <taxon>Bacillati</taxon>
        <taxon>Actinomycetota</taxon>
        <taxon>Actinomycetes</taxon>
        <taxon>Actinomycetes incertae sedis</taxon>
        <taxon>ac1 cluster</taxon>
    </lineage>
</organism>
<evidence type="ECO:0000256" key="1">
    <source>
        <dbReference type="ARBA" id="ARBA00001933"/>
    </source>
</evidence>
<dbReference type="GO" id="GO:0009089">
    <property type="term" value="P:lysine biosynthetic process via diaminopimelate"/>
    <property type="evidence" value="ECO:0007669"/>
    <property type="project" value="UniProtKB-UniRule"/>
</dbReference>
<evidence type="ECO:0000256" key="4">
    <source>
        <dbReference type="ARBA" id="ARBA00023154"/>
    </source>
</evidence>
<proteinExistence type="inferred from homology"/>
<reference evidence="12 13" key="1">
    <citation type="submission" date="2015-10" db="EMBL/GenBank/DDBJ databases">
        <title>Metagenome-Assembled Genomes uncover a global brackish microbiome.</title>
        <authorList>
            <person name="Hugerth L.W."/>
            <person name="Larsson J."/>
            <person name="Alneberg J."/>
            <person name="Lindh M.V."/>
            <person name="Legrand C."/>
            <person name="Pinhassi J."/>
            <person name="Andersson A.F."/>
        </authorList>
    </citation>
    <scope>NUCLEOTIDE SEQUENCE [LARGE SCALE GENOMIC DNA]</scope>
    <source>
        <strain evidence="12">BACL2 MAG-120813-bin23</strain>
    </source>
</reference>
<feature type="active site" description="Proton donor" evidence="8">
    <location>
        <position position="373"/>
    </location>
</feature>
<dbReference type="AlphaFoldDB" id="A0A0R2Q5B7"/>
<feature type="binding site" evidence="6">
    <location>
        <position position="301"/>
    </location>
    <ligand>
        <name>substrate</name>
    </ligand>
</feature>
<evidence type="ECO:0000256" key="9">
    <source>
        <dbReference type="RuleBase" id="RU003738"/>
    </source>
</evidence>
<evidence type="ECO:0000256" key="2">
    <source>
        <dbReference type="ARBA" id="ARBA00022793"/>
    </source>
</evidence>
<dbReference type="UniPathway" id="UPA00034">
    <property type="reaction ID" value="UER00027"/>
</dbReference>
<feature type="domain" description="Orn/DAP/Arg decarboxylase 2 N-terminal" evidence="11">
    <location>
        <begin position="48"/>
        <end position="304"/>
    </location>
</feature>
<keyword evidence="2 6" id="KW-0210">Decarboxylase</keyword>
<dbReference type="NCBIfam" id="TIGR01048">
    <property type="entry name" value="lysA"/>
    <property type="match status" value="1"/>
</dbReference>
<keyword evidence="3 6" id="KW-0663">Pyridoxal phosphate</keyword>
<feature type="binding site" evidence="6">
    <location>
        <position position="403"/>
    </location>
    <ligand>
        <name>substrate</name>
    </ligand>
</feature>
<dbReference type="EMBL" id="LIAT01000017">
    <property type="protein sequence ID" value="KRO45316.1"/>
    <property type="molecule type" value="Genomic_DNA"/>
</dbReference>
<dbReference type="SUPFAM" id="SSF50621">
    <property type="entry name" value="Alanine racemase C-terminal domain-like"/>
    <property type="match status" value="1"/>
</dbReference>
<dbReference type="GO" id="GO:0008836">
    <property type="term" value="F:diaminopimelate decarboxylase activity"/>
    <property type="evidence" value="ECO:0007669"/>
    <property type="project" value="UniProtKB-UniRule"/>
</dbReference>
<comment type="pathway">
    <text evidence="6 9">Amino-acid biosynthesis; L-lysine biosynthesis via DAP pathway; L-lysine from DL-2,6-diaminopimelate: step 1/1.</text>
</comment>
<evidence type="ECO:0000259" key="10">
    <source>
        <dbReference type="Pfam" id="PF00278"/>
    </source>
</evidence>
<feature type="binding site" evidence="6">
    <location>
        <position position="256"/>
    </location>
    <ligand>
        <name>pyridoxal 5'-phosphate</name>
        <dbReference type="ChEBI" id="CHEBI:597326"/>
    </ligand>
</feature>
<dbReference type="EC" id="4.1.1.20" evidence="6 7"/>
<dbReference type="PRINTS" id="PR01179">
    <property type="entry name" value="ODADCRBXLASE"/>
</dbReference>
<evidence type="ECO:0000259" key="11">
    <source>
        <dbReference type="Pfam" id="PF02784"/>
    </source>
</evidence>
<keyword evidence="6" id="KW-0028">Amino-acid biosynthesis</keyword>
<feature type="binding site" evidence="6">
    <location>
        <position position="342"/>
    </location>
    <ligand>
        <name>substrate</name>
    </ligand>
</feature>
<comment type="function">
    <text evidence="6">Specifically catalyzes the decarboxylation of meso-diaminopimelate (meso-DAP) to L-lysine.</text>
</comment>
<feature type="domain" description="Orn/DAP/Arg decarboxylase 2 C-terminal" evidence="10">
    <location>
        <begin position="306"/>
        <end position="401"/>
    </location>
</feature>
<dbReference type="PRINTS" id="PR01181">
    <property type="entry name" value="DAPDCRBXLASE"/>
</dbReference>
<dbReference type="HAMAP" id="MF_02120">
    <property type="entry name" value="LysA"/>
    <property type="match status" value="1"/>
</dbReference>
<accession>A0A0R2Q5B7</accession>
<evidence type="ECO:0000313" key="12">
    <source>
        <dbReference type="EMBL" id="KRO45316.1"/>
    </source>
</evidence>
<dbReference type="Proteomes" id="UP000054212">
    <property type="component" value="Unassembled WGS sequence"/>
</dbReference>
<comment type="cofactor">
    <cofactor evidence="1 6 8 9">
        <name>pyridoxal 5'-phosphate</name>
        <dbReference type="ChEBI" id="CHEBI:597326"/>
    </cofactor>
</comment>
<dbReference type="InterPro" id="IPR022643">
    <property type="entry name" value="De-COase2_C"/>
</dbReference>
<dbReference type="Pfam" id="PF02784">
    <property type="entry name" value="Orn_Arg_deC_N"/>
    <property type="match status" value="1"/>
</dbReference>
<dbReference type="GO" id="GO:0030170">
    <property type="term" value="F:pyridoxal phosphate binding"/>
    <property type="evidence" value="ECO:0007669"/>
    <property type="project" value="UniProtKB-UniRule"/>
</dbReference>
<dbReference type="InterPro" id="IPR009006">
    <property type="entry name" value="Ala_racemase/Decarboxylase_C"/>
</dbReference>
<dbReference type="InterPro" id="IPR029066">
    <property type="entry name" value="PLP-binding_barrel"/>
</dbReference>
<dbReference type="PANTHER" id="PTHR43727">
    <property type="entry name" value="DIAMINOPIMELATE DECARBOXYLASE"/>
    <property type="match status" value="1"/>
</dbReference>
<evidence type="ECO:0000256" key="7">
    <source>
        <dbReference type="NCBIfam" id="TIGR01048"/>
    </source>
</evidence>
<feature type="binding site" evidence="6">
    <location>
        <begin position="298"/>
        <end position="301"/>
    </location>
    <ligand>
        <name>pyridoxal 5'-phosphate</name>
        <dbReference type="ChEBI" id="CHEBI:597326"/>
    </ligand>
</feature>
<dbReference type="InterPro" id="IPR022644">
    <property type="entry name" value="De-COase2_N"/>
</dbReference>
<dbReference type="CDD" id="cd06828">
    <property type="entry name" value="PLPDE_III_DapDC"/>
    <property type="match status" value="1"/>
</dbReference>
<dbReference type="PANTHER" id="PTHR43727:SF2">
    <property type="entry name" value="GROUP IV DECARBOXYLASE"/>
    <property type="match status" value="1"/>
</dbReference>
<dbReference type="SUPFAM" id="SSF51419">
    <property type="entry name" value="PLP-binding barrel"/>
    <property type="match status" value="1"/>
</dbReference>
<dbReference type="InterPro" id="IPR022653">
    <property type="entry name" value="De-COase2_pyr-phos_BS"/>
</dbReference>
<evidence type="ECO:0000256" key="8">
    <source>
        <dbReference type="PIRSR" id="PIRSR600183-50"/>
    </source>
</evidence>
<comment type="subunit">
    <text evidence="6">Homodimer.</text>
</comment>
<dbReference type="Pfam" id="PF00278">
    <property type="entry name" value="Orn_DAP_Arg_deC"/>
    <property type="match status" value="1"/>
</dbReference>
<comment type="catalytic activity">
    <reaction evidence="6 9">
        <text>meso-2,6-diaminopimelate + H(+) = L-lysine + CO2</text>
        <dbReference type="Rhea" id="RHEA:15101"/>
        <dbReference type="ChEBI" id="CHEBI:15378"/>
        <dbReference type="ChEBI" id="CHEBI:16526"/>
        <dbReference type="ChEBI" id="CHEBI:32551"/>
        <dbReference type="ChEBI" id="CHEBI:57791"/>
        <dbReference type="EC" id="4.1.1.20"/>
    </reaction>
</comment>
<dbReference type="InterPro" id="IPR000183">
    <property type="entry name" value="Orn/DAP/Arg_de-COase"/>
</dbReference>
<feature type="modified residue" description="N6-(pyridoxal phosphate)lysine" evidence="6 8">
    <location>
        <position position="74"/>
    </location>
</feature>
<sequence>MSQDLNPAIWPLSATRVNGEITIGYISVSDLADEFETPAFILDELDFKARASLWAKALQEAFGTNAGTAYYAAKSFISTQVARWIEQAGLGLDVCTDGELAVAIAANFPAKKIELHGNNKSESEIAAAIDYGVGVIVIDSLQEIDRVARIAHEKSVTQGVLLRLNPGVDADTHEAISTGHEDVKFGFSIASGAAWDAILSVKKHDSLELRGLHAHIGSQIFTPDSFELSASRLISVLAKYRDEFGAELAELDLGGGYAIAYIEGDKPIPAQEILSVIATRVKSECEKVRLKIPRISIEPGRVIVGPSMVTIYRVGTTKEVTLEDGSTRWYVSVDGGMSDNIRPALYEAQYSISLANRSSSAPLRKSRVVGKHCETGDIIIRDVQLPSDITPGDLLAVPATGAYGRSMASNYNHMARPPVICVLNGKARSIIRRETHRDLLALEIEEEPRQIGKGEAK</sequence>
<name>A0A0R2Q5B7_9ACTN</name>
<evidence type="ECO:0000256" key="6">
    <source>
        <dbReference type="HAMAP-Rule" id="MF_02120"/>
    </source>
</evidence>
<keyword evidence="4 6" id="KW-0457">Lysine biosynthesis</keyword>
<feature type="binding site" evidence="6">
    <location>
        <position position="374"/>
    </location>
    <ligand>
        <name>substrate</name>
    </ligand>
</feature>
<dbReference type="PROSITE" id="PS00878">
    <property type="entry name" value="ODR_DC_2_1"/>
    <property type="match status" value="1"/>
</dbReference>
<dbReference type="Gene3D" id="2.40.37.10">
    <property type="entry name" value="Lyase, Ornithine Decarboxylase, Chain A, domain 1"/>
    <property type="match status" value="1"/>
</dbReference>
<protein>
    <recommendedName>
        <fullName evidence="6 7">Diaminopimelate decarboxylase</fullName>
        <shortName evidence="6">DAP decarboxylase</shortName>
        <shortName evidence="6">DAPDC</shortName>
        <ecNumber evidence="6 7">4.1.1.20</ecNumber>
    </recommendedName>
</protein>